<feature type="region of interest" description="Disordered" evidence="1">
    <location>
        <begin position="38"/>
        <end position="102"/>
    </location>
</feature>
<feature type="compositionally biased region" description="Basic and acidic residues" evidence="1">
    <location>
        <begin position="48"/>
        <end position="59"/>
    </location>
</feature>
<evidence type="ECO:0000313" key="2">
    <source>
        <dbReference type="EMBL" id="CAK9212302.1"/>
    </source>
</evidence>
<protein>
    <submittedName>
        <fullName evidence="2">Uncharacterized protein</fullName>
    </submittedName>
</protein>
<reference evidence="2" key="1">
    <citation type="submission" date="2024-02" db="EMBL/GenBank/DDBJ databases">
        <authorList>
            <consortium name="ELIXIR-Norway"/>
            <consortium name="Elixir Norway"/>
        </authorList>
    </citation>
    <scope>NUCLEOTIDE SEQUENCE</scope>
</reference>
<proteinExistence type="predicted"/>
<gene>
    <name evidence="2" type="ORF">CSSPTR1EN2_LOCUS11168</name>
</gene>
<dbReference type="EMBL" id="OZ019911">
    <property type="protein sequence ID" value="CAK9212302.1"/>
    <property type="molecule type" value="Genomic_DNA"/>
</dbReference>
<accession>A0ABP0U3X6</accession>
<feature type="compositionally biased region" description="Acidic residues" evidence="1">
    <location>
        <begin position="83"/>
        <end position="94"/>
    </location>
</feature>
<evidence type="ECO:0000256" key="1">
    <source>
        <dbReference type="SAM" id="MobiDB-lite"/>
    </source>
</evidence>
<keyword evidence="3" id="KW-1185">Reference proteome</keyword>
<name>A0ABP0U3X6_9BRYO</name>
<feature type="compositionally biased region" description="Basic residues" evidence="1">
    <location>
        <begin position="60"/>
        <end position="73"/>
    </location>
</feature>
<evidence type="ECO:0000313" key="3">
    <source>
        <dbReference type="Proteomes" id="UP001497512"/>
    </source>
</evidence>
<sequence>MASGVRVATITRFFSVDKRSEEEKADDRKSALAKWRDEENATGRLARKKEAEAVAEGKRLASKRHVGRPKKVRQAQAVLVGQEGEEGNLEDGGEEPPAKKKRGPYTNWFVPDLWNFIFATVKKHPRNLYNALFSLQHNKKPGRLGSPFDKLTIQTLKGWFEKNEEGVFVLKRKVADCIALQNARKASHKPRPTGISTKFPETFELVCKTLKGVRDVGQPLDGGIIQGIMQGCIQQSAPEMFEWMVTGKRGEDVKFSVSKTFGKAFVRKHLGWTWRRVTTSVSKLPEDWEK</sequence>
<organism evidence="2 3">
    <name type="scientific">Sphagnum troendelagicum</name>
    <dbReference type="NCBI Taxonomy" id="128251"/>
    <lineage>
        <taxon>Eukaryota</taxon>
        <taxon>Viridiplantae</taxon>
        <taxon>Streptophyta</taxon>
        <taxon>Embryophyta</taxon>
        <taxon>Bryophyta</taxon>
        <taxon>Sphagnophytina</taxon>
        <taxon>Sphagnopsida</taxon>
        <taxon>Sphagnales</taxon>
        <taxon>Sphagnaceae</taxon>
        <taxon>Sphagnum</taxon>
    </lineage>
</organism>
<dbReference type="Proteomes" id="UP001497512">
    <property type="component" value="Chromosome 19"/>
</dbReference>